<dbReference type="Pfam" id="PF11288">
    <property type="entry name" value="DUF3089"/>
    <property type="match status" value="1"/>
</dbReference>
<accession>A0A812UL60</accession>
<dbReference type="OrthoDB" id="194358at2759"/>
<dbReference type="EMBL" id="CAJNDS010002731">
    <property type="protein sequence ID" value="CAE7575988.1"/>
    <property type="molecule type" value="Genomic_DNA"/>
</dbReference>
<reference evidence="2" key="1">
    <citation type="submission" date="2021-02" db="EMBL/GenBank/DDBJ databases">
        <authorList>
            <person name="Dougan E. K."/>
            <person name="Rhodes N."/>
            <person name="Thang M."/>
            <person name="Chan C."/>
        </authorList>
    </citation>
    <scope>NUCLEOTIDE SEQUENCE</scope>
</reference>
<organism evidence="2 3">
    <name type="scientific">Symbiodinium natans</name>
    <dbReference type="NCBI Taxonomy" id="878477"/>
    <lineage>
        <taxon>Eukaryota</taxon>
        <taxon>Sar</taxon>
        <taxon>Alveolata</taxon>
        <taxon>Dinophyceae</taxon>
        <taxon>Suessiales</taxon>
        <taxon>Symbiodiniaceae</taxon>
        <taxon>Symbiodinium</taxon>
    </lineage>
</organism>
<comment type="caution">
    <text evidence="2">The sequence shown here is derived from an EMBL/GenBank/DDBJ whole genome shotgun (WGS) entry which is preliminary data.</text>
</comment>
<evidence type="ECO:0008006" key="4">
    <source>
        <dbReference type="Google" id="ProtNLM"/>
    </source>
</evidence>
<dbReference type="InterPro" id="IPR021440">
    <property type="entry name" value="DUF3089"/>
</dbReference>
<feature type="signal peptide" evidence="1">
    <location>
        <begin position="1"/>
        <end position="25"/>
    </location>
</feature>
<proteinExistence type="predicted"/>
<feature type="chain" id="PRO_5032793962" description="DUF3089 domain-containing protein" evidence="1">
    <location>
        <begin position="26"/>
        <end position="642"/>
    </location>
</feature>
<dbReference type="InterPro" id="IPR029058">
    <property type="entry name" value="AB_hydrolase_fold"/>
</dbReference>
<evidence type="ECO:0000256" key="1">
    <source>
        <dbReference type="SAM" id="SignalP"/>
    </source>
</evidence>
<protein>
    <recommendedName>
        <fullName evidence="4">DUF3089 domain-containing protein</fullName>
    </recommendedName>
</protein>
<keyword evidence="1" id="KW-0732">Signal</keyword>
<dbReference type="Gene3D" id="3.40.50.1820">
    <property type="entry name" value="alpha/beta hydrolase"/>
    <property type="match status" value="1"/>
</dbReference>
<dbReference type="SUPFAM" id="SSF53474">
    <property type="entry name" value="alpha/beta-Hydrolases"/>
    <property type="match status" value="1"/>
</dbReference>
<dbReference type="InterPro" id="IPR011990">
    <property type="entry name" value="TPR-like_helical_dom_sf"/>
</dbReference>
<evidence type="ECO:0000313" key="2">
    <source>
        <dbReference type="EMBL" id="CAE7575988.1"/>
    </source>
</evidence>
<evidence type="ECO:0000313" key="3">
    <source>
        <dbReference type="Proteomes" id="UP000604046"/>
    </source>
</evidence>
<dbReference type="SUPFAM" id="SSF48452">
    <property type="entry name" value="TPR-like"/>
    <property type="match status" value="1"/>
</dbReference>
<dbReference type="Proteomes" id="UP000604046">
    <property type="component" value="Unassembled WGS sequence"/>
</dbReference>
<name>A0A812UL60_9DINO</name>
<dbReference type="AlphaFoldDB" id="A0A812UL60"/>
<keyword evidence="3" id="KW-1185">Reference proteome</keyword>
<gene>
    <name evidence="2" type="ORF">SNAT2548_LOCUS32854</name>
</gene>
<dbReference type="Gene3D" id="1.25.40.10">
    <property type="entry name" value="Tetratricopeptide repeat domain"/>
    <property type="match status" value="1"/>
</dbReference>
<sequence length="642" mass="70421">MESSAFCDFCVLLFLARLASPPLRSDEESADALAKATEALPLFREAGSGEGVADALLAIVASQVALGRRAEARGLAQPELKLFEEAGDRAGAAKMRLALSECGVTGDEALRDAEEARDDFRELGLAAHEARACLRLAALAHQAEEGLEAAEAAEQLFQSAGDAKGEASALHSAALLKLRLEDHAEAMAVGQRACSLFQELGLSRLEARARAGLADAALRYRPGEAEARRRSADEAMELAETAFEAFDRSQPQAWALDVSSDRFPVLTDTRTRFGFLRHLPSGGESLLTMGNRDSCLAGCLRKLWPWRRLEGQVLSSDPPDFSLPMYWLAHPGHWPRRVAENLPKTICSWQADGTTQCEATDQFGDRELEAPADLFYLHGTMEGMGNRASIDRYDKEAFQAKSFNTRHQMTIVTAFTSACRAYAPLYRQAAMGGSWDLAYQDVLAAFEQFLSEVGSERPIVLAGHSQGSMHIVRLVKERIQSDPALLSRICAIHAPGMGQWMEPSPLPVDKDPVPPPTAPCVAIWAAASPQADRKWTLIGFMSRGRGFTDFANPCAWTKGEHLGVLLPDEETKLPVLHRGLVQRAEVVEGLLRVHPCPAAESKLTQMHMGHHDYHAYDVHLFWANVRERVKQQVAAFAQHRQS</sequence>